<comment type="caution">
    <text evidence="5">The sequence shown here is derived from an EMBL/GenBank/DDBJ whole genome shotgun (WGS) entry which is preliminary data.</text>
</comment>
<dbReference type="Pfam" id="PF01633">
    <property type="entry name" value="Choline_kinase"/>
    <property type="match status" value="1"/>
</dbReference>
<evidence type="ECO:0000313" key="6">
    <source>
        <dbReference type="Proteomes" id="UP000663845"/>
    </source>
</evidence>
<dbReference type="GO" id="GO:0005737">
    <property type="term" value="C:cytoplasm"/>
    <property type="evidence" value="ECO:0007669"/>
    <property type="project" value="TreeGrafter"/>
</dbReference>
<organism evidence="5 6">
    <name type="scientific">Adineta steineri</name>
    <dbReference type="NCBI Taxonomy" id="433720"/>
    <lineage>
        <taxon>Eukaryota</taxon>
        <taxon>Metazoa</taxon>
        <taxon>Spiralia</taxon>
        <taxon>Gnathifera</taxon>
        <taxon>Rotifera</taxon>
        <taxon>Eurotatoria</taxon>
        <taxon>Bdelloidea</taxon>
        <taxon>Adinetida</taxon>
        <taxon>Adinetidae</taxon>
        <taxon>Adineta</taxon>
    </lineage>
</organism>
<dbReference type="PANTHER" id="PTHR22603:SF93">
    <property type="entry name" value="RE24176P"/>
    <property type="match status" value="1"/>
</dbReference>
<dbReference type="SUPFAM" id="SSF56112">
    <property type="entry name" value="Protein kinase-like (PK-like)"/>
    <property type="match status" value="2"/>
</dbReference>
<keyword evidence="1" id="KW-0444">Lipid biosynthesis</keyword>
<feature type="region of interest" description="Disordered" evidence="4">
    <location>
        <begin position="336"/>
        <end position="358"/>
    </location>
</feature>
<dbReference type="Gene3D" id="3.90.1200.10">
    <property type="match status" value="2"/>
</dbReference>
<keyword evidence="2" id="KW-1208">Phospholipid metabolism</keyword>
<dbReference type="PANTHER" id="PTHR22603">
    <property type="entry name" value="CHOLINE/ETHANOALAMINE KINASE"/>
    <property type="match status" value="1"/>
</dbReference>
<dbReference type="GO" id="GO:0004103">
    <property type="term" value="F:choline kinase activity"/>
    <property type="evidence" value="ECO:0007669"/>
    <property type="project" value="TreeGrafter"/>
</dbReference>
<evidence type="ECO:0000256" key="3">
    <source>
        <dbReference type="ARBA" id="ARBA00038211"/>
    </source>
</evidence>
<name>A0A813YF52_9BILA</name>
<evidence type="ECO:0000256" key="2">
    <source>
        <dbReference type="ARBA" id="ARBA00023264"/>
    </source>
</evidence>
<dbReference type="GO" id="GO:0004305">
    <property type="term" value="F:ethanolamine kinase activity"/>
    <property type="evidence" value="ECO:0007669"/>
    <property type="project" value="TreeGrafter"/>
</dbReference>
<feature type="compositionally biased region" description="Polar residues" evidence="4">
    <location>
        <begin position="336"/>
        <end position="356"/>
    </location>
</feature>
<evidence type="ECO:0000313" key="5">
    <source>
        <dbReference type="EMBL" id="CAF0883420.1"/>
    </source>
</evidence>
<dbReference type="InterPro" id="IPR011009">
    <property type="entry name" value="Kinase-like_dom_sf"/>
</dbReference>
<evidence type="ECO:0000256" key="1">
    <source>
        <dbReference type="ARBA" id="ARBA00023209"/>
    </source>
</evidence>
<comment type="similarity">
    <text evidence="3">Belongs to the choline/ethanolamine kinase family.</text>
</comment>
<evidence type="ECO:0000256" key="4">
    <source>
        <dbReference type="SAM" id="MobiDB-lite"/>
    </source>
</evidence>
<reference evidence="5" key="1">
    <citation type="submission" date="2021-02" db="EMBL/GenBank/DDBJ databases">
        <authorList>
            <person name="Nowell W R."/>
        </authorList>
    </citation>
    <scope>NUCLEOTIDE SEQUENCE</scope>
</reference>
<accession>A0A813YF52</accession>
<dbReference type="AlphaFoldDB" id="A0A813YF52"/>
<dbReference type="GO" id="GO:0006646">
    <property type="term" value="P:phosphatidylethanolamine biosynthetic process"/>
    <property type="evidence" value="ECO:0007669"/>
    <property type="project" value="TreeGrafter"/>
</dbReference>
<sequence>MPQEKITSNQALQWCQTFLRGAWSTITVEQMHIDRVPGALSNYIYCCSLPDNIQTENNEPRKVLLKIYGEAHAKHRGTLLIDSIVCALLSERKIGPYVHGIFPEGRIEDFIEAESLNPSDLNNEDISRKLGGLLGELHQTDMPLAKEPVWFSRTIEQYLSDLPTYIDKLRTEHDREIFKEIQSVCDFKEEFEQLKNLLSTIDSPVCFTHNDFHAGNILRLKSQPDNYTVIDFEYCSYNYRNLLSTIDSPVCFTHNDFHAGNILRLKSQPDNYTVIDFEYCSYNYRGYDIGNYFSELMFDYKSATEWPFFNVDFTLYPNENQQMIFITSYIDSSIQSRNKNNSSPNAMMNGSNSNEIDGSDRNELARQIMKEANYFALASHFFWTLWALNMAASTTIKFGYMEFARARLTAYHLQRDILTGTHDKEDIQIPPQIGEKLLRSPKNPFYQSYSKTDD</sequence>
<dbReference type="Proteomes" id="UP000663845">
    <property type="component" value="Unassembled WGS sequence"/>
</dbReference>
<protein>
    <recommendedName>
        <fullName evidence="7">Choline/ethanolamine kinase</fullName>
    </recommendedName>
</protein>
<evidence type="ECO:0008006" key="7">
    <source>
        <dbReference type="Google" id="ProtNLM"/>
    </source>
</evidence>
<proteinExistence type="inferred from homology"/>
<keyword evidence="1" id="KW-0443">Lipid metabolism</keyword>
<dbReference type="EMBL" id="CAJNOG010000068">
    <property type="protein sequence ID" value="CAF0883420.1"/>
    <property type="molecule type" value="Genomic_DNA"/>
</dbReference>
<keyword evidence="1" id="KW-0594">Phospholipid biosynthesis</keyword>
<dbReference type="Gene3D" id="3.30.200.20">
    <property type="entry name" value="Phosphorylase Kinase, domain 1"/>
    <property type="match status" value="1"/>
</dbReference>
<gene>
    <name evidence="5" type="ORF">JYZ213_LOCUS9618</name>
</gene>